<dbReference type="InterPro" id="IPR028978">
    <property type="entry name" value="Chorismate_lyase_/UTRA_dom_sf"/>
</dbReference>
<name>A0ABU7PDX6_9ACTN</name>
<dbReference type="SMART" id="SM00866">
    <property type="entry name" value="UTRA"/>
    <property type="match status" value="1"/>
</dbReference>
<dbReference type="InterPro" id="IPR036390">
    <property type="entry name" value="WH_DNA-bd_sf"/>
</dbReference>
<evidence type="ECO:0000259" key="4">
    <source>
        <dbReference type="PROSITE" id="PS50949"/>
    </source>
</evidence>
<dbReference type="Gene3D" id="1.10.10.10">
    <property type="entry name" value="Winged helix-like DNA-binding domain superfamily/Winged helix DNA-binding domain"/>
    <property type="match status" value="1"/>
</dbReference>
<organism evidence="5 6">
    <name type="scientific">Actinacidiphila polyblastidii</name>
    <dbReference type="NCBI Taxonomy" id="3110430"/>
    <lineage>
        <taxon>Bacteria</taxon>
        <taxon>Bacillati</taxon>
        <taxon>Actinomycetota</taxon>
        <taxon>Actinomycetes</taxon>
        <taxon>Kitasatosporales</taxon>
        <taxon>Streptomycetaceae</taxon>
        <taxon>Actinacidiphila</taxon>
    </lineage>
</organism>
<sequence length="254" mass="27663">MGTEAVLGSAPRRAGGADPLWSQTADIIAGRVERGELAAGARLPAERELCARLDISRVTLRKALAHLVNRGVLTSSHGRGWFVTAAPAAPEREWPNDLESFTATARRKRMRPGALVLGHEVVPASLDVAERLLVPAGTPLLRLERVRTLNDVRIAVDLSLVPVALAPGLEQADFATASLFEELRERGVQPDRSVVTIEARAADRALAAELEMAEGTPVLVLDQTVYGRDQRPALLSTLRYSGERYRLRTTFQPR</sequence>
<keyword evidence="3" id="KW-0804">Transcription</keyword>
<dbReference type="EMBL" id="JAZEWV010000013">
    <property type="protein sequence ID" value="MEE4543898.1"/>
    <property type="molecule type" value="Genomic_DNA"/>
</dbReference>
<evidence type="ECO:0000256" key="2">
    <source>
        <dbReference type="ARBA" id="ARBA00023125"/>
    </source>
</evidence>
<dbReference type="PROSITE" id="PS50949">
    <property type="entry name" value="HTH_GNTR"/>
    <property type="match status" value="1"/>
</dbReference>
<dbReference type="InterPro" id="IPR050679">
    <property type="entry name" value="Bact_HTH_transcr_reg"/>
</dbReference>
<accession>A0ABU7PDX6</accession>
<dbReference type="PANTHER" id="PTHR44846">
    <property type="entry name" value="MANNOSYL-D-GLYCERATE TRANSPORT/METABOLISM SYSTEM REPRESSOR MNGR-RELATED"/>
    <property type="match status" value="1"/>
</dbReference>
<dbReference type="SUPFAM" id="SSF64288">
    <property type="entry name" value="Chorismate lyase-like"/>
    <property type="match status" value="1"/>
</dbReference>
<dbReference type="SMART" id="SM00345">
    <property type="entry name" value="HTH_GNTR"/>
    <property type="match status" value="1"/>
</dbReference>
<feature type="domain" description="HTH gntR-type" evidence="4">
    <location>
        <begin position="18"/>
        <end position="86"/>
    </location>
</feature>
<dbReference type="Gene3D" id="3.40.1410.10">
    <property type="entry name" value="Chorismate lyase-like"/>
    <property type="match status" value="1"/>
</dbReference>
<keyword evidence="6" id="KW-1185">Reference proteome</keyword>
<dbReference type="PRINTS" id="PR00035">
    <property type="entry name" value="HTHGNTR"/>
</dbReference>
<dbReference type="CDD" id="cd07377">
    <property type="entry name" value="WHTH_GntR"/>
    <property type="match status" value="1"/>
</dbReference>
<evidence type="ECO:0000313" key="5">
    <source>
        <dbReference type="EMBL" id="MEE4543898.1"/>
    </source>
</evidence>
<evidence type="ECO:0000313" key="6">
    <source>
        <dbReference type="Proteomes" id="UP001344658"/>
    </source>
</evidence>
<dbReference type="Pfam" id="PF00392">
    <property type="entry name" value="GntR"/>
    <property type="match status" value="1"/>
</dbReference>
<dbReference type="InterPro" id="IPR000524">
    <property type="entry name" value="Tscrpt_reg_HTH_GntR"/>
</dbReference>
<reference evidence="5 6" key="1">
    <citation type="submission" date="2023-12" db="EMBL/GenBank/DDBJ databases">
        <title>Streptomyces sp. V4-01.</title>
        <authorList>
            <person name="Somphong A."/>
            <person name="Phongsopitanun W."/>
        </authorList>
    </citation>
    <scope>NUCLEOTIDE SEQUENCE [LARGE SCALE GENOMIC DNA]</scope>
    <source>
        <strain evidence="5 6">V4-01</strain>
    </source>
</reference>
<keyword evidence="1" id="KW-0805">Transcription regulation</keyword>
<dbReference type="Proteomes" id="UP001344658">
    <property type="component" value="Unassembled WGS sequence"/>
</dbReference>
<comment type="caution">
    <text evidence="5">The sequence shown here is derived from an EMBL/GenBank/DDBJ whole genome shotgun (WGS) entry which is preliminary data.</text>
</comment>
<protein>
    <submittedName>
        <fullName evidence="5">GntR family transcriptional regulator</fullName>
    </submittedName>
</protein>
<gene>
    <name evidence="5" type="ORF">V2S66_18205</name>
</gene>
<dbReference type="Pfam" id="PF07702">
    <property type="entry name" value="UTRA"/>
    <property type="match status" value="1"/>
</dbReference>
<evidence type="ECO:0000256" key="1">
    <source>
        <dbReference type="ARBA" id="ARBA00023015"/>
    </source>
</evidence>
<dbReference type="RefSeq" id="WP_330796708.1">
    <property type="nucleotide sequence ID" value="NZ_JAZEWV010000013.1"/>
</dbReference>
<evidence type="ECO:0000256" key="3">
    <source>
        <dbReference type="ARBA" id="ARBA00023163"/>
    </source>
</evidence>
<keyword evidence="2" id="KW-0238">DNA-binding</keyword>
<dbReference type="InterPro" id="IPR036388">
    <property type="entry name" value="WH-like_DNA-bd_sf"/>
</dbReference>
<proteinExistence type="predicted"/>
<dbReference type="SUPFAM" id="SSF46785">
    <property type="entry name" value="Winged helix' DNA-binding domain"/>
    <property type="match status" value="1"/>
</dbReference>
<dbReference type="InterPro" id="IPR011663">
    <property type="entry name" value="UTRA"/>
</dbReference>